<name>A0A507APS7_9PEZI</name>
<dbReference type="AlphaFoldDB" id="A0A507APS7"/>
<dbReference type="EMBL" id="SKBQ01000039">
    <property type="protein sequence ID" value="TPX12855.1"/>
    <property type="molecule type" value="Genomic_DNA"/>
</dbReference>
<reference evidence="2 3" key="1">
    <citation type="submission" date="2019-06" db="EMBL/GenBank/DDBJ databases">
        <title>Draft genome sequence of the filamentous fungus Phialemoniopsis curvata isolated from diesel fuel.</title>
        <authorList>
            <person name="Varaljay V.A."/>
            <person name="Lyon W.J."/>
            <person name="Crouch A.L."/>
            <person name="Drake C.E."/>
            <person name="Hollomon J.M."/>
            <person name="Nadeau L.J."/>
            <person name="Nunn H.S."/>
            <person name="Stevenson B.S."/>
            <person name="Bojanowski C.L."/>
            <person name="Crookes-Goodson W.J."/>
        </authorList>
    </citation>
    <scope>NUCLEOTIDE SEQUENCE [LARGE SCALE GENOMIC DNA]</scope>
    <source>
        <strain evidence="2 3">D216</strain>
    </source>
</reference>
<protein>
    <submittedName>
        <fullName evidence="2">Uncharacterized protein</fullName>
    </submittedName>
</protein>
<keyword evidence="3" id="KW-1185">Reference proteome</keyword>
<proteinExistence type="predicted"/>
<comment type="caution">
    <text evidence="2">The sequence shown here is derived from an EMBL/GenBank/DDBJ whole genome shotgun (WGS) entry which is preliminary data.</text>
</comment>
<evidence type="ECO:0000313" key="2">
    <source>
        <dbReference type="EMBL" id="TPX12855.1"/>
    </source>
</evidence>
<keyword evidence="1" id="KW-1133">Transmembrane helix</keyword>
<accession>A0A507APS7</accession>
<keyword evidence="1" id="KW-0472">Membrane</keyword>
<dbReference type="InParanoid" id="A0A507APS7"/>
<dbReference type="RefSeq" id="XP_030994566.1">
    <property type="nucleotide sequence ID" value="XM_031141400.1"/>
</dbReference>
<dbReference type="GeneID" id="41974182"/>
<feature type="transmembrane region" description="Helical" evidence="1">
    <location>
        <begin position="241"/>
        <end position="259"/>
    </location>
</feature>
<evidence type="ECO:0000256" key="1">
    <source>
        <dbReference type="SAM" id="Phobius"/>
    </source>
</evidence>
<sequence length="280" mass="31058">MPAGKPQPHLAQSAPATAAQEEQQRQKFFHLPRAAIPRVALATAVLICLAALAGFALKAVGLQAWRDSRARGFYASLADGDLHKVVVDGRVRGWLYFHGADLHGTKKDKNNWDTLYWLALALGLLTGLSMAWGVLRRSGREEMGVKIYYIIPLAVFIFLSVVHAKSARFDPTFEASRPYQGNVTDVMPARGGYCADGGGCWGTYDGGVFDLETWACDLHRWRAVVDDPRNYMGRVCAGEAGSRWLILVVVVLSVSMVVMNDLERRRVLRETQARRERAEV</sequence>
<keyword evidence="1" id="KW-0812">Transmembrane</keyword>
<gene>
    <name evidence="2" type="ORF">E0L32_006735</name>
</gene>
<feature type="transmembrane region" description="Helical" evidence="1">
    <location>
        <begin position="147"/>
        <end position="164"/>
    </location>
</feature>
<evidence type="ECO:0000313" key="3">
    <source>
        <dbReference type="Proteomes" id="UP000319257"/>
    </source>
</evidence>
<organism evidence="2 3">
    <name type="scientific">Thyridium curvatum</name>
    <dbReference type="NCBI Taxonomy" id="1093900"/>
    <lineage>
        <taxon>Eukaryota</taxon>
        <taxon>Fungi</taxon>
        <taxon>Dikarya</taxon>
        <taxon>Ascomycota</taxon>
        <taxon>Pezizomycotina</taxon>
        <taxon>Sordariomycetes</taxon>
        <taxon>Sordariomycetidae</taxon>
        <taxon>Thyridiales</taxon>
        <taxon>Thyridiaceae</taxon>
        <taxon>Thyridium</taxon>
    </lineage>
</organism>
<feature type="transmembrane region" description="Helical" evidence="1">
    <location>
        <begin position="115"/>
        <end position="135"/>
    </location>
</feature>
<dbReference type="Proteomes" id="UP000319257">
    <property type="component" value="Unassembled WGS sequence"/>
</dbReference>
<feature type="transmembrane region" description="Helical" evidence="1">
    <location>
        <begin position="35"/>
        <end position="57"/>
    </location>
</feature>